<dbReference type="InterPro" id="IPR046778">
    <property type="entry name" value="UPF0758_N"/>
</dbReference>
<evidence type="ECO:0000256" key="5">
    <source>
        <dbReference type="ARBA" id="ARBA00022833"/>
    </source>
</evidence>
<dbReference type="PROSITE" id="PS01302">
    <property type="entry name" value="UPF0758"/>
    <property type="match status" value="1"/>
</dbReference>
<keyword evidence="5" id="KW-0862">Zinc</keyword>
<evidence type="ECO:0000256" key="4">
    <source>
        <dbReference type="ARBA" id="ARBA00022801"/>
    </source>
</evidence>
<dbReference type="InterPro" id="IPR001405">
    <property type="entry name" value="UPF0758"/>
</dbReference>
<keyword evidence="3" id="KW-0479">Metal-binding</keyword>
<dbReference type="InterPro" id="IPR025657">
    <property type="entry name" value="RadC_JAB"/>
</dbReference>
<organism evidence="9 10">
    <name type="scientific">Parasporobacterium paucivorans DSM 15970</name>
    <dbReference type="NCBI Taxonomy" id="1122934"/>
    <lineage>
        <taxon>Bacteria</taxon>
        <taxon>Bacillati</taxon>
        <taxon>Bacillota</taxon>
        <taxon>Clostridia</taxon>
        <taxon>Lachnospirales</taxon>
        <taxon>Lachnospiraceae</taxon>
        <taxon>Parasporobacterium</taxon>
    </lineage>
</organism>
<keyword evidence="6" id="KW-0482">Metalloprotease</keyword>
<protein>
    <submittedName>
        <fullName evidence="9">DNA replication and repair protein RadC</fullName>
    </submittedName>
</protein>
<dbReference type="EMBL" id="FQYT01000002">
    <property type="protein sequence ID" value="SHI30626.1"/>
    <property type="molecule type" value="Genomic_DNA"/>
</dbReference>
<dbReference type="GO" id="GO:0006508">
    <property type="term" value="P:proteolysis"/>
    <property type="evidence" value="ECO:0007669"/>
    <property type="project" value="UniProtKB-KW"/>
</dbReference>
<name>A0A1M6A2D7_9FIRM</name>
<dbReference type="NCBIfam" id="TIGR00608">
    <property type="entry name" value="radc"/>
    <property type="match status" value="1"/>
</dbReference>
<dbReference type="InterPro" id="IPR020891">
    <property type="entry name" value="UPF0758_CS"/>
</dbReference>
<dbReference type="PROSITE" id="PS50249">
    <property type="entry name" value="MPN"/>
    <property type="match status" value="1"/>
</dbReference>
<feature type="domain" description="MPN" evidence="8">
    <location>
        <begin position="110"/>
        <end position="232"/>
    </location>
</feature>
<dbReference type="AlphaFoldDB" id="A0A1M6A2D7"/>
<gene>
    <name evidence="9" type="ORF">SAMN02745691_00038</name>
</gene>
<dbReference type="GO" id="GO:0046872">
    <property type="term" value="F:metal ion binding"/>
    <property type="evidence" value="ECO:0007669"/>
    <property type="project" value="UniProtKB-KW"/>
</dbReference>
<proteinExistence type="inferred from homology"/>
<evidence type="ECO:0000313" key="9">
    <source>
        <dbReference type="EMBL" id="SHI30626.1"/>
    </source>
</evidence>
<dbReference type="CDD" id="cd08071">
    <property type="entry name" value="MPN_DUF2466"/>
    <property type="match status" value="1"/>
</dbReference>
<dbReference type="Pfam" id="PF20582">
    <property type="entry name" value="UPF0758_N"/>
    <property type="match status" value="1"/>
</dbReference>
<dbReference type="Pfam" id="PF04002">
    <property type="entry name" value="RadC"/>
    <property type="match status" value="1"/>
</dbReference>
<dbReference type="PANTHER" id="PTHR30471:SF3">
    <property type="entry name" value="UPF0758 PROTEIN YEES-RELATED"/>
    <property type="match status" value="1"/>
</dbReference>
<evidence type="ECO:0000313" key="10">
    <source>
        <dbReference type="Proteomes" id="UP000184342"/>
    </source>
</evidence>
<dbReference type="STRING" id="1122934.SAMN02745691_00038"/>
<evidence type="ECO:0000256" key="1">
    <source>
        <dbReference type="ARBA" id="ARBA00010243"/>
    </source>
</evidence>
<evidence type="ECO:0000256" key="3">
    <source>
        <dbReference type="ARBA" id="ARBA00022723"/>
    </source>
</evidence>
<keyword evidence="4" id="KW-0378">Hydrolase</keyword>
<dbReference type="Gene3D" id="3.40.140.10">
    <property type="entry name" value="Cytidine Deaminase, domain 2"/>
    <property type="match status" value="1"/>
</dbReference>
<accession>A0A1M6A2D7</accession>
<dbReference type="InterPro" id="IPR037518">
    <property type="entry name" value="MPN"/>
</dbReference>
<evidence type="ECO:0000256" key="2">
    <source>
        <dbReference type="ARBA" id="ARBA00022670"/>
    </source>
</evidence>
<comment type="similarity">
    <text evidence="1 7">Belongs to the UPF0758 family.</text>
</comment>
<evidence type="ECO:0000256" key="6">
    <source>
        <dbReference type="ARBA" id="ARBA00023049"/>
    </source>
</evidence>
<dbReference type="PANTHER" id="PTHR30471">
    <property type="entry name" value="DNA REPAIR PROTEIN RADC"/>
    <property type="match status" value="1"/>
</dbReference>
<dbReference type="GO" id="GO:0008237">
    <property type="term" value="F:metallopeptidase activity"/>
    <property type="evidence" value="ECO:0007669"/>
    <property type="project" value="UniProtKB-KW"/>
</dbReference>
<keyword evidence="2" id="KW-0645">Protease</keyword>
<sequence>MIKQTNAIKDLPPERRPYEKCSRYGISSLTDSELLACIIRTGSKGEPSIDLAENILNYEGNTSGILNILHLDTAQLLRIRGIGQVKAIQIQCVAELSKRISRARIHNNLSFTDPKSISDYYMEEMRHKDREHLVLLLLNTKSNLIKDIVISQGTVNASLVSPREIFIQALKYNAVNVILLHNHPSGHPEPSREDILITRRVQEAGSLIGISLIDHIIIGDNIYVSFKERGII</sequence>
<reference evidence="9 10" key="1">
    <citation type="submission" date="2016-11" db="EMBL/GenBank/DDBJ databases">
        <authorList>
            <person name="Jaros S."/>
            <person name="Januszkiewicz K."/>
            <person name="Wedrychowicz H."/>
        </authorList>
    </citation>
    <scope>NUCLEOTIDE SEQUENCE [LARGE SCALE GENOMIC DNA]</scope>
    <source>
        <strain evidence="9 10">DSM 15970</strain>
    </source>
</reference>
<evidence type="ECO:0000256" key="7">
    <source>
        <dbReference type="RuleBase" id="RU003797"/>
    </source>
</evidence>
<dbReference type="NCBIfam" id="NF000642">
    <property type="entry name" value="PRK00024.1"/>
    <property type="match status" value="1"/>
</dbReference>
<evidence type="ECO:0000259" key="8">
    <source>
        <dbReference type="PROSITE" id="PS50249"/>
    </source>
</evidence>
<dbReference type="Proteomes" id="UP000184342">
    <property type="component" value="Unassembled WGS sequence"/>
</dbReference>
<keyword evidence="10" id="KW-1185">Reference proteome</keyword>